<gene>
    <name evidence="2" type="ORF">OIDMADRAFT_56549</name>
</gene>
<evidence type="ECO:0000256" key="1">
    <source>
        <dbReference type="SAM" id="MobiDB-lite"/>
    </source>
</evidence>
<dbReference type="EMBL" id="KN832879">
    <property type="protein sequence ID" value="KIM99415.1"/>
    <property type="molecule type" value="Genomic_DNA"/>
</dbReference>
<dbReference type="InParanoid" id="A0A0C3GTM8"/>
<dbReference type="Proteomes" id="UP000054321">
    <property type="component" value="Unassembled WGS sequence"/>
</dbReference>
<accession>A0A0C3GTM8</accession>
<protein>
    <submittedName>
        <fullName evidence="2">Uncharacterized protein</fullName>
    </submittedName>
</protein>
<name>A0A0C3GTM8_OIDMZ</name>
<evidence type="ECO:0000313" key="3">
    <source>
        <dbReference type="Proteomes" id="UP000054321"/>
    </source>
</evidence>
<reference evidence="3" key="2">
    <citation type="submission" date="2015-01" db="EMBL/GenBank/DDBJ databases">
        <title>Evolutionary Origins and Diversification of the Mycorrhizal Mutualists.</title>
        <authorList>
            <consortium name="DOE Joint Genome Institute"/>
            <consortium name="Mycorrhizal Genomics Consortium"/>
            <person name="Kohler A."/>
            <person name="Kuo A."/>
            <person name="Nagy L.G."/>
            <person name="Floudas D."/>
            <person name="Copeland A."/>
            <person name="Barry K.W."/>
            <person name="Cichocki N."/>
            <person name="Veneault-Fourrey C."/>
            <person name="LaButti K."/>
            <person name="Lindquist E.A."/>
            <person name="Lipzen A."/>
            <person name="Lundell T."/>
            <person name="Morin E."/>
            <person name="Murat C."/>
            <person name="Riley R."/>
            <person name="Ohm R."/>
            <person name="Sun H."/>
            <person name="Tunlid A."/>
            <person name="Henrissat B."/>
            <person name="Grigoriev I.V."/>
            <person name="Hibbett D.S."/>
            <person name="Martin F."/>
        </authorList>
    </citation>
    <scope>NUCLEOTIDE SEQUENCE [LARGE SCALE GENOMIC DNA]</scope>
    <source>
        <strain evidence="3">Zn</strain>
    </source>
</reference>
<keyword evidence="3" id="KW-1185">Reference proteome</keyword>
<reference evidence="2 3" key="1">
    <citation type="submission" date="2014-04" db="EMBL/GenBank/DDBJ databases">
        <authorList>
            <consortium name="DOE Joint Genome Institute"/>
            <person name="Kuo A."/>
            <person name="Martino E."/>
            <person name="Perotto S."/>
            <person name="Kohler A."/>
            <person name="Nagy L.G."/>
            <person name="Floudas D."/>
            <person name="Copeland A."/>
            <person name="Barry K.W."/>
            <person name="Cichocki N."/>
            <person name="Veneault-Fourrey C."/>
            <person name="LaButti K."/>
            <person name="Lindquist E.A."/>
            <person name="Lipzen A."/>
            <person name="Lundell T."/>
            <person name="Morin E."/>
            <person name="Murat C."/>
            <person name="Sun H."/>
            <person name="Tunlid A."/>
            <person name="Henrissat B."/>
            <person name="Grigoriev I.V."/>
            <person name="Hibbett D.S."/>
            <person name="Martin F."/>
            <person name="Nordberg H.P."/>
            <person name="Cantor M.N."/>
            <person name="Hua S.X."/>
        </authorList>
    </citation>
    <scope>NUCLEOTIDE SEQUENCE [LARGE SCALE GENOMIC DNA]</scope>
    <source>
        <strain evidence="2 3">Zn</strain>
    </source>
</reference>
<feature type="region of interest" description="Disordered" evidence="1">
    <location>
        <begin position="141"/>
        <end position="166"/>
    </location>
</feature>
<dbReference type="AlphaFoldDB" id="A0A0C3GTM8"/>
<sequence>MVFGAPGLRSSRAAHSNSTDLHPIAHDWTEIFDVGYTAWEQRHSFPHSRNNICGWRGAPRKGKGPHVPVGNSISASGWLLEAGRDGSYFSGSTPAVDQLQIHFHQAAGSISTVDQLPMDHVISRQLLICIAPASGKRRWPAEAESSACSPRQPGGTSAGHVKHTAR</sequence>
<proteinExistence type="predicted"/>
<organism evidence="2 3">
    <name type="scientific">Oidiodendron maius (strain Zn)</name>
    <dbReference type="NCBI Taxonomy" id="913774"/>
    <lineage>
        <taxon>Eukaryota</taxon>
        <taxon>Fungi</taxon>
        <taxon>Dikarya</taxon>
        <taxon>Ascomycota</taxon>
        <taxon>Pezizomycotina</taxon>
        <taxon>Leotiomycetes</taxon>
        <taxon>Leotiomycetes incertae sedis</taxon>
        <taxon>Myxotrichaceae</taxon>
        <taxon>Oidiodendron</taxon>
    </lineage>
</organism>
<dbReference type="HOGENOM" id="CLU_1603234_0_0_1"/>
<evidence type="ECO:0000313" key="2">
    <source>
        <dbReference type="EMBL" id="KIM99415.1"/>
    </source>
</evidence>